<dbReference type="SUPFAM" id="SSF52833">
    <property type="entry name" value="Thioredoxin-like"/>
    <property type="match status" value="1"/>
</dbReference>
<evidence type="ECO:0000256" key="3">
    <source>
        <dbReference type="PIRSR" id="PIRSR603782-1"/>
    </source>
</evidence>
<dbReference type="KEGG" id="swp:swp_4837"/>
<keyword evidence="8" id="KW-1185">Reference proteome</keyword>
<feature type="binding site" evidence="3">
    <location>
        <position position="161"/>
    </location>
    <ligand>
        <name>Cu cation</name>
        <dbReference type="ChEBI" id="CHEBI:23378"/>
    </ligand>
</feature>
<dbReference type="CDD" id="cd02968">
    <property type="entry name" value="SCO"/>
    <property type="match status" value="1"/>
</dbReference>
<evidence type="ECO:0000259" key="6">
    <source>
        <dbReference type="PROSITE" id="PS51352"/>
    </source>
</evidence>
<feature type="domain" description="Thioredoxin" evidence="6">
    <location>
        <begin position="37"/>
        <end position="205"/>
    </location>
</feature>
<evidence type="ECO:0000313" key="7">
    <source>
        <dbReference type="EMBL" id="ACJ31460.1"/>
    </source>
</evidence>
<dbReference type="STRING" id="225849.swp_4837"/>
<dbReference type="HOGENOM" id="CLU_050131_3_2_6"/>
<dbReference type="GO" id="GO:0046872">
    <property type="term" value="F:metal ion binding"/>
    <property type="evidence" value="ECO:0007669"/>
    <property type="project" value="UniProtKB-KW"/>
</dbReference>
<evidence type="ECO:0000313" key="8">
    <source>
        <dbReference type="Proteomes" id="UP000000753"/>
    </source>
</evidence>
<dbReference type="InterPro" id="IPR036249">
    <property type="entry name" value="Thioredoxin-like_sf"/>
</dbReference>
<feature type="binding site" evidence="3">
    <location>
        <position position="75"/>
    </location>
    <ligand>
        <name>Cu cation</name>
        <dbReference type="ChEBI" id="CHEBI:23378"/>
    </ligand>
</feature>
<dbReference type="Proteomes" id="UP000000753">
    <property type="component" value="Chromosome"/>
</dbReference>
<dbReference type="Pfam" id="PF02630">
    <property type="entry name" value="SCO1-SenC"/>
    <property type="match status" value="1"/>
</dbReference>
<dbReference type="PROSITE" id="PS51352">
    <property type="entry name" value="THIOREDOXIN_2"/>
    <property type="match status" value="1"/>
</dbReference>
<dbReference type="InterPro" id="IPR013766">
    <property type="entry name" value="Thioredoxin_domain"/>
</dbReference>
<feature type="binding site" evidence="3">
    <location>
        <position position="79"/>
    </location>
    <ligand>
        <name>Cu cation</name>
        <dbReference type="ChEBI" id="CHEBI:23378"/>
    </ligand>
</feature>
<comment type="similarity">
    <text evidence="1">Belongs to the SCO1/2 family.</text>
</comment>
<dbReference type="Gene3D" id="3.40.30.10">
    <property type="entry name" value="Glutaredoxin"/>
    <property type="match status" value="1"/>
</dbReference>
<feature type="signal peptide" evidence="5">
    <location>
        <begin position="1"/>
        <end position="19"/>
    </location>
</feature>
<keyword evidence="4" id="KW-1015">Disulfide bond</keyword>
<dbReference type="PANTHER" id="PTHR12151">
    <property type="entry name" value="ELECTRON TRANSPORT PROTIN SCO1/SENC FAMILY MEMBER"/>
    <property type="match status" value="1"/>
</dbReference>
<dbReference type="AlphaFoldDB" id="B8CUY4"/>
<dbReference type="RefSeq" id="WP_020914790.1">
    <property type="nucleotide sequence ID" value="NC_011566.1"/>
</dbReference>
<evidence type="ECO:0000256" key="4">
    <source>
        <dbReference type="PIRSR" id="PIRSR603782-2"/>
    </source>
</evidence>
<keyword evidence="2 3" id="KW-0186">Copper</keyword>
<sequence>MKLSWIIAAIILASAGAWAAIQFSQPKELQLQTSFEFPTPQAIAPFSLTDQHGKAFTNDDLSGKWSLFFIGYTSCPDVCPTTMGKLTAAYPSLSEHADLQVIFLSVDPQRDSTDTLLNYANFFNPEFVAVTAEHKQLYPITRSLGFVYAMVGDGEDYQVDHSASFALVSPNGEKVAVIKPKSDTPGKLPQIKNSALIHDVHALIAKYEKG</sequence>
<name>B8CUY4_SHEPW</name>
<reference evidence="7 8" key="1">
    <citation type="journal article" date="2008" name="PLoS ONE">
        <title>Environmental adaptation: genomic analysis of the piezotolerant and psychrotolerant deep-sea iron reducing bacterium Shewanella piezotolerans WP3.</title>
        <authorList>
            <person name="Wang F."/>
            <person name="Wang J."/>
            <person name="Jian H."/>
            <person name="Zhang B."/>
            <person name="Li S."/>
            <person name="Wang F."/>
            <person name="Zeng X."/>
            <person name="Gao L."/>
            <person name="Bartlett D.H."/>
            <person name="Yu J."/>
            <person name="Hu S."/>
            <person name="Xiao X."/>
        </authorList>
    </citation>
    <scope>NUCLEOTIDE SEQUENCE [LARGE SCALE GENOMIC DNA]</scope>
    <source>
        <strain evidence="8">WP3 / JCM 13877</strain>
    </source>
</reference>
<dbReference type="InterPro" id="IPR003782">
    <property type="entry name" value="SCO1/SenC"/>
</dbReference>
<accession>B8CUY4</accession>
<evidence type="ECO:0000256" key="1">
    <source>
        <dbReference type="ARBA" id="ARBA00010996"/>
    </source>
</evidence>
<keyword evidence="3" id="KW-0479">Metal-binding</keyword>
<evidence type="ECO:0000256" key="2">
    <source>
        <dbReference type="ARBA" id="ARBA00023008"/>
    </source>
</evidence>
<protein>
    <submittedName>
        <fullName evidence="7">Electron transport protein SCO1/SenC</fullName>
    </submittedName>
</protein>
<dbReference type="PANTHER" id="PTHR12151:SF25">
    <property type="entry name" value="LINALOOL DEHYDRATASE_ISOMERASE DOMAIN-CONTAINING PROTEIN"/>
    <property type="match status" value="1"/>
</dbReference>
<organism evidence="7 8">
    <name type="scientific">Shewanella piezotolerans (strain WP3 / JCM 13877)</name>
    <dbReference type="NCBI Taxonomy" id="225849"/>
    <lineage>
        <taxon>Bacteria</taxon>
        <taxon>Pseudomonadati</taxon>
        <taxon>Pseudomonadota</taxon>
        <taxon>Gammaproteobacteria</taxon>
        <taxon>Alteromonadales</taxon>
        <taxon>Shewanellaceae</taxon>
        <taxon>Shewanella</taxon>
    </lineage>
</organism>
<evidence type="ECO:0000256" key="5">
    <source>
        <dbReference type="SAM" id="SignalP"/>
    </source>
</evidence>
<feature type="chain" id="PRO_5002870285" evidence="5">
    <location>
        <begin position="20"/>
        <end position="210"/>
    </location>
</feature>
<gene>
    <name evidence="7" type="ordered locus">swp_4837</name>
</gene>
<keyword evidence="5" id="KW-0732">Signal</keyword>
<dbReference type="eggNOG" id="COG1999">
    <property type="taxonomic scope" value="Bacteria"/>
</dbReference>
<dbReference type="OrthoDB" id="9790194at2"/>
<feature type="disulfide bond" description="Redox-active" evidence="4">
    <location>
        <begin position="75"/>
        <end position="79"/>
    </location>
</feature>
<dbReference type="EMBL" id="CP000472">
    <property type="protein sequence ID" value="ACJ31460.1"/>
    <property type="molecule type" value="Genomic_DNA"/>
</dbReference>
<proteinExistence type="inferred from homology"/>